<dbReference type="Proteomes" id="UP000199321">
    <property type="component" value="Unassembled WGS sequence"/>
</dbReference>
<organism evidence="1 2">
    <name type="scientific">Ulvibacter litoralis</name>
    <dbReference type="NCBI Taxonomy" id="227084"/>
    <lineage>
        <taxon>Bacteria</taxon>
        <taxon>Pseudomonadati</taxon>
        <taxon>Bacteroidota</taxon>
        <taxon>Flavobacteriia</taxon>
        <taxon>Flavobacteriales</taxon>
        <taxon>Flavobacteriaceae</taxon>
        <taxon>Ulvibacter</taxon>
    </lineage>
</organism>
<evidence type="ECO:0008006" key="3">
    <source>
        <dbReference type="Google" id="ProtNLM"/>
    </source>
</evidence>
<name>A0A1G7JFD4_9FLAO</name>
<evidence type="ECO:0000313" key="2">
    <source>
        <dbReference type="Proteomes" id="UP000199321"/>
    </source>
</evidence>
<evidence type="ECO:0000313" key="1">
    <source>
        <dbReference type="EMBL" id="SDF23199.1"/>
    </source>
</evidence>
<dbReference type="AlphaFoldDB" id="A0A1G7JFD4"/>
<reference evidence="1 2" key="1">
    <citation type="submission" date="2016-10" db="EMBL/GenBank/DDBJ databases">
        <authorList>
            <person name="de Groot N.N."/>
        </authorList>
    </citation>
    <scope>NUCLEOTIDE SEQUENCE [LARGE SCALE GENOMIC DNA]</scope>
    <source>
        <strain evidence="1 2">DSM 16195</strain>
    </source>
</reference>
<accession>A0A1G7JFD4</accession>
<dbReference type="RefSeq" id="WP_093145433.1">
    <property type="nucleotide sequence ID" value="NZ_BMWO01000014.1"/>
</dbReference>
<dbReference type="EMBL" id="FNBA01000011">
    <property type="protein sequence ID" value="SDF23199.1"/>
    <property type="molecule type" value="Genomic_DNA"/>
</dbReference>
<gene>
    <name evidence="1" type="ORF">SAMN05421855_11126</name>
</gene>
<dbReference type="STRING" id="227084.SAMN05421855_11126"/>
<dbReference type="OrthoDB" id="674885at2"/>
<sequence>MEKQEVKIWVYDKREKSTTTFYVEQLSENKFRMTDNDLFNCRLTKGTEFETRINNDGHHEIIKIIKESDFITRRFFLSPQYKESDYRVLGDELMNRGGFWQVDFGGIATVNIPKNFEFDVDQVMKELDLNLTEIID</sequence>
<proteinExistence type="predicted"/>
<keyword evidence="2" id="KW-1185">Reference proteome</keyword>
<protein>
    <recommendedName>
        <fullName evidence="3">DUF4265 domain-containing protein</fullName>
    </recommendedName>
</protein>